<evidence type="ECO:0000313" key="1">
    <source>
        <dbReference type="EMBL" id="SVD62773.1"/>
    </source>
</evidence>
<gene>
    <name evidence="1" type="ORF">METZ01_LOCUS415627</name>
</gene>
<proteinExistence type="predicted"/>
<feature type="non-terminal residue" evidence="1">
    <location>
        <position position="1"/>
    </location>
</feature>
<reference evidence="1" key="1">
    <citation type="submission" date="2018-05" db="EMBL/GenBank/DDBJ databases">
        <authorList>
            <person name="Lanie J.A."/>
            <person name="Ng W.-L."/>
            <person name="Kazmierczak K.M."/>
            <person name="Andrzejewski T.M."/>
            <person name="Davidsen T.M."/>
            <person name="Wayne K.J."/>
            <person name="Tettelin H."/>
            <person name="Glass J.I."/>
            <person name="Rusch D."/>
            <person name="Podicherti R."/>
            <person name="Tsui H.-C.T."/>
            <person name="Winkler M.E."/>
        </authorList>
    </citation>
    <scope>NUCLEOTIDE SEQUENCE</scope>
</reference>
<sequence length="275" mass="29594">GTKPLLSSEIAEKVNFPSKPKDNTPPCIDARTGKERPFLLADLKSELISLSYSGMDRVLTSLEVMGLQIIEARIPNATFKPYTVDRRGKATLLPAPKGSTHKKTKYPCSALPVFLKPNTAPIESLTNVLKGPHASTTGSRFSMVNMASADYGLNESLVAFYHPAHQKRFDNIKNTISKTLDAAPIQVYIESMVLEVNESGLDELGVLYKSHGPNAMNQIFQAGILSPLSPSSMTSATPFLSTTISSATGSLAFANQLSIQIQALIAKGSAEVLSR</sequence>
<feature type="non-terminal residue" evidence="1">
    <location>
        <position position="275"/>
    </location>
</feature>
<dbReference type="EMBL" id="UINC01162813">
    <property type="protein sequence ID" value="SVD62773.1"/>
    <property type="molecule type" value="Genomic_DNA"/>
</dbReference>
<organism evidence="1">
    <name type="scientific">marine metagenome</name>
    <dbReference type="NCBI Taxonomy" id="408172"/>
    <lineage>
        <taxon>unclassified sequences</taxon>
        <taxon>metagenomes</taxon>
        <taxon>ecological metagenomes</taxon>
    </lineage>
</organism>
<accession>A0A382WVQ0</accession>
<name>A0A382WVQ0_9ZZZZ</name>
<protein>
    <submittedName>
        <fullName evidence="1">Uncharacterized protein</fullName>
    </submittedName>
</protein>
<dbReference type="AlphaFoldDB" id="A0A382WVQ0"/>